<keyword evidence="8 10" id="KW-0030">Aminoacyl-tRNA synthetase</keyword>
<accession>A0A7X6HX30</accession>
<dbReference type="InterPro" id="IPR002316">
    <property type="entry name" value="Pro-tRNA-ligase_IIa"/>
</dbReference>
<dbReference type="PRINTS" id="PR01046">
    <property type="entry name" value="TRNASYNTHPRO"/>
</dbReference>
<feature type="domain" description="Aminoacyl-transfer RNA synthetases class-II family profile" evidence="11">
    <location>
        <begin position="38"/>
        <end position="465"/>
    </location>
</feature>
<dbReference type="Pfam" id="PF03129">
    <property type="entry name" value="HGTP_anticodon"/>
    <property type="match status" value="1"/>
</dbReference>
<dbReference type="HAMAP" id="MF_01569">
    <property type="entry name" value="Pro_tRNA_synth_type1"/>
    <property type="match status" value="1"/>
</dbReference>
<dbReference type="GO" id="GO:0004827">
    <property type="term" value="F:proline-tRNA ligase activity"/>
    <property type="evidence" value="ECO:0007669"/>
    <property type="project" value="UniProtKB-UniRule"/>
</dbReference>
<organism evidence="12 13">
    <name type="scientific">Streptomyces lonarensis</name>
    <dbReference type="NCBI Taxonomy" id="700599"/>
    <lineage>
        <taxon>Bacteria</taxon>
        <taxon>Bacillati</taxon>
        <taxon>Actinomycetota</taxon>
        <taxon>Actinomycetes</taxon>
        <taxon>Kitasatosporales</taxon>
        <taxon>Streptomycetaceae</taxon>
        <taxon>Streptomyces</taxon>
    </lineage>
</organism>
<gene>
    <name evidence="10" type="primary">proS</name>
    <name evidence="12" type="ORF">HCN56_00645</name>
</gene>
<dbReference type="EC" id="6.1.1.15" evidence="10"/>
<evidence type="ECO:0000256" key="3">
    <source>
        <dbReference type="ARBA" id="ARBA00022490"/>
    </source>
</evidence>
<dbReference type="PANTHER" id="PTHR42753">
    <property type="entry name" value="MITOCHONDRIAL RIBOSOME PROTEIN L39/PROLYL-TRNA LIGASE FAMILY MEMBER"/>
    <property type="match status" value="1"/>
</dbReference>
<comment type="catalytic activity">
    <reaction evidence="9 10">
        <text>tRNA(Pro) + L-proline + ATP = L-prolyl-tRNA(Pro) + AMP + diphosphate</text>
        <dbReference type="Rhea" id="RHEA:14305"/>
        <dbReference type="Rhea" id="RHEA-COMP:9700"/>
        <dbReference type="Rhea" id="RHEA-COMP:9702"/>
        <dbReference type="ChEBI" id="CHEBI:30616"/>
        <dbReference type="ChEBI" id="CHEBI:33019"/>
        <dbReference type="ChEBI" id="CHEBI:60039"/>
        <dbReference type="ChEBI" id="CHEBI:78442"/>
        <dbReference type="ChEBI" id="CHEBI:78532"/>
        <dbReference type="ChEBI" id="CHEBI:456215"/>
        <dbReference type="EC" id="6.1.1.15"/>
    </reaction>
</comment>
<comment type="domain">
    <text evidence="10">Consists of three domains: the N-terminal catalytic domain, the editing domain and the C-terminal anticodon-binding domain.</text>
</comment>
<evidence type="ECO:0000259" key="11">
    <source>
        <dbReference type="PROSITE" id="PS50862"/>
    </source>
</evidence>
<dbReference type="RefSeq" id="WP_167967423.1">
    <property type="nucleotide sequence ID" value="NZ_BHZG01000396.1"/>
</dbReference>
<name>A0A7X6HX30_9ACTN</name>
<evidence type="ECO:0000256" key="6">
    <source>
        <dbReference type="ARBA" id="ARBA00022840"/>
    </source>
</evidence>
<dbReference type="Proteomes" id="UP000578686">
    <property type="component" value="Unassembled WGS sequence"/>
</dbReference>
<keyword evidence="7 10" id="KW-0648">Protein biosynthesis</keyword>
<dbReference type="Gene3D" id="3.90.960.10">
    <property type="entry name" value="YbaK/aminoacyl-tRNA synthetase-associated domain"/>
    <property type="match status" value="1"/>
</dbReference>
<keyword evidence="3 10" id="KW-0963">Cytoplasm</keyword>
<dbReference type="SUPFAM" id="SSF52954">
    <property type="entry name" value="Class II aaRS ABD-related"/>
    <property type="match status" value="1"/>
</dbReference>
<comment type="subcellular location">
    <subcellularLocation>
        <location evidence="1 10">Cytoplasm</location>
    </subcellularLocation>
</comment>
<dbReference type="InterPro" id="IPR023717">
    <property type="entry name" value="Pro-tRNA-Synthase_IIa_type1"/>
</dbReference>
<evidence type="ECO:0000256" key="10">
    <source>
        <dbReference type="HAMAP-Rule" id="MF_01569"/>
    </source>
</evidence>
<keyword evidence="6 10" id="KW-0067">ATP-binding</keyword>
<dbReference type="Pfam" id="PF00587">
    <property type="entry name" value="tRNA-synt_2b"/>
    <property type="match status" value="1"/>
</dbReference>
<evidence type="ECO:0000256" key="4">
    <source>
        <dbReference type="ARBA" id="ARBA00022598"/>
    </source>
</evidence>
<dbReference type="SUPFAM" id="SSF55826">
    <property type="entry name" value="YbaK/ProRS associated domain"/>
    <property type="match status" value="1"/>
</dbReference>
<evidence type="ECO:0000256" key="2">
    <source>
        <dbReference type="ARBA" id="ARBA00011738"/>
    </source>
</evidence>
<dbReference type="InterPro" id="IPR036621">
    <property type="entry name" value="Anticodon-bd_dom_sf"/>
</dbReference>
<evidence type="ECO:0000256" key="7">
    <source>
        <dbReference type="ARBA" id="ARBA00022917"/>
    </source>
</evidence>
<dbReference type="InterPro" id="IPR004500">
    <property type="entry name" value="Pro-tRNA-synth_IIa_bac-type"/>
</dbReference>
<sequence>MRWSQLYVPTLRDDPADAEAASHRLLVRAGFVRQLSAGHYALLPLAVRVRERVSRIVREEMNRIGAQEWAMPTMHPAEIWERSGRLEVMGEEMFHLKDRKGADLVLGMTHEEIFTTFAAQGLASYKQLPQMWYQLHTKFRDEPRPKSGLLRVREFTMKDSYSFDLDEAGLDRSFELHRAAYERIFARLGIPAIGVEASSGSMGGSASVEFMTETAAGEDLVVHCQGCGYAANVEKATSTLAKITDEPAATAAPEPFDTPDVRTIDDLARDHDLPGERQVKTLVYVLDGELTLVLLRGDHSLVEQKLSDATGAVEARPAQVEEIRAALGASPGSLGAVGVTDLPVVADEALRGRTNMATGANRDGVHVRGVDVARDISVGRWADLREITAGEPCPTCGKPLSVMNSVEVGHIFKLGYKYSEALDLTVLGPDGKSVMPIMGCYGIGIERGIAAIVEAHHDEKGILWPVSVAPFEVAVVPIGKDDEIKKTAGELYEALREAGVDTVLDDRDERPGVKFSDIELVGIPYRITIGRRGLANGVVEFASRAGGEAEELPLAEAAQRVAALVAEARAAL</sequence>
<dbReference type="EMBL" id="JAAVJD010000002">
    <property type="protein sequence ID" value="NJQ04121.1"/>
    <property type="molecule type" value="Genomic_DNA"/>
</dbReference>
<dbReference type="InterPro" id="IPR045864">
    <property type="entry name" value="aa-tRNA-synth_II/BPL/LPL"/>
</dbReference>
<dbReference type="CDD" id="cd04334">
    <property type="entry name" value="ProRS-INS"/>
    <property type="match status" value="1"/>
</dbReference>
<dbReference type="InterPro" id="IPR050062">
    <property type="entry name" value="Pro-tRNA_synthetase"/>
</dbReference>
<dbReference type="Gene3D" id="3.30.930.10">
    <property type="entry name" value="Bira Bifunctional Protein, Domain 2"/>
    <property type="match status" value="2"/>
</dbReference>
<evidence type="ECO:0000256" key="8">
    <source>
        <dbReference type="ARBA" id="ARBA00023146"/>
    </source>
</evidence>
<evidence type="ECO:0000256" key="9">
    <source>
        <dbReference type="ARBA" id="ARBA00047671"/>
    </source>
</evidence>
<dbReference type="InterPro" id="IPR004154">
    <property type="entry name" value="Anticodon-bd"/>
</dbReference>
<dbReference type="InterPro" id="IPR006195">
    <property type="entry name" value="aa-tRNA-synth_II"/>
</dbReference>
<dbReference type="GO" id="GO:0002161">
    <property type="term" value="F:aminoacyl-tRNA deacylase activity"/>
    <property type="evidence" value="ECO:0007669"/>
    <property type="project" value="InterPro"/>
</dbReference>
<dbReference type="GO" id="GO:0006433">
    <property type="term" value="P:prolyl-tRNA aminoacylation"/>
    <property type="evidence" value="ECO:0007669"/>
    <property type="project" value="UniProtKB-UniRule"/>
</dbReference>
<proteinExistence type="inferred from homology"/>
<dbReference type="AlphaFoldDB" id="A0A7X6HX30"/>
<dbReference type="PROSITE" id="PS50862">
    <property type="entry name" value="AA_TRNA_LIGASE_II"/>
    <property type="match status" value="1"/>
</dbReference>
<evidence type="ECO:0000313" key="12">
    <source>
        <dbReference type="EMBL" id="NJQ04121.1"/>
    </source>
</evidence>
<dbReference type="NCBIfam" id="TIGR00409">
    <property type="entry name" value="proS_fam_II"/>
    <property type="match status" value="1"/>
</dbReference>
<dbReference type="NCBIfam" id="NF006625">
    <property type="entry name" value="PRK09194.1"/>
    <property type="match status" value="1"/>
</dbReference>
<protein>
    <recommendedName>
        <fullName evidence="10">Proline--tRNA ligase</fullName>
        <ecNumber evidence="10">6.1.1.15</ecNumber>
    </recommendedName>
    <alternativeName>
        <fullName evidence="10">Prolyl-tRNA synthetase</fullName>
        <shortName evidence="10">ProRS</shortName>
    </alternativeName>
</protein>
<dbReference type="InterPro" id="IPR044140">
    <property type="entry name" value="ProRS_anticodon_short"/>
</dbReference>
<evidence type="ECO:0000256" key="1">
    <source>
        <dbReference type="ARBA" id="ARBA00004496"/>
    </source>
</evidence>
<comment type="caution">
    <text evidence="12">The sequence shown here is derived from an EMBL/GenBank/DDBJ whole genome shotgun (WGS) entry which is preliminary data.</text>
</comment>
<evidence type="ECO:0000256" key="5">
    <source>
        <dbReference type="ARBA" id="ARBA00022741"/>
    </source>
</evidence>
<dbReference type="GO" id="GO:0005829">
    <property type="term" value="C:cytosol"/>
    <property type="evidence" value="ECO:0007669"/>
    <property type="project" value="TreeGrafter"/>
</dbReference>
<reference evidence="12 13" key="1">
    <citation type="submission" date="2020-03" db="EMBL/GenBank/DDBJ databases">
        <title>Draft genome of Streptomyces sp. ventii, isolated from the Axial Seamount in the Pacific Ocean, and resequencing of the two type strains Streptomyces lonarensis strain NCL 716 and Streptomyces bohaiensis strain 11A07.</title>
        <authorList>
            <person name="Loughran R.M."/>
            <person name="Pfannmuller K.M."/>
            <person name="Wasson B.J."/>
            <person name="Deadmond M.C."/>
            <person name="Paddock B.E."/>
            <person name="Koyack M.J."/>
            <person name="Gallegos D.A."/>
            <person name="Mitchell E.A."/>
            <person name="Ushijima B."/>
            <person name="Saw J.H."/>
            <person name="Mcphail K.L."/>
            <person name="Videau P."/>
        </authorList>
    </citation>
    <scope>NUCLEOTIDE SEQUENCE [LARGE SCALE GENOMIC DNA]</scope>
    <source>
        <strain evidence="12 13">NCL716</strain>
    </source>
</reference>
<dbReference type="InterPro" id="IPR007214">
    <property type="entry name" value="YbaK/aa-tRNA-synth-assoc-dom"/>
</dbReference>
<dbReference type="CDD" id="cd00861">
    <property type="entry name" value="ProRS_anticodon_short"/>
    <property type="match status" value="1"/>
</dbReference>
<evidence type="ECO:0000313" key="13">
    <source>
        <dbReference type="Proteomes" id="UP000578686"/>
    </source>
</evidence>
<dbReference type="GO" id="GO:0005524">
    <property type="term" value="F:ATP binding"/>
    <property type="evidence" value="ECO:0007669"/>
    <property type="project" value="UniProtKB-UniRule"/>
</dbReference>
<dbReference type="InterPro" id="IPR036754">
    <property type="entry name" value="YbaK/aa-tRNA-synt-asso_dom_sf"/>
</dbReference>
<keyword evidence="4 10" id="KW-0436">Ligase</keyword>
<dbReference type="Pfam" id="PF04073">
    <property type="entry name" value="tRNA_edit"/>
    <property type="match status" value="1"/>
</dbReference>
<dbReference type="SUPFAM" id="SSF55681">
    <property type="entry name" value="Class II aaRS and biotin synthetases"/>
    <property type="match status" value="1"/>
</dbReference>
<dbReference type="Gene3D" id="3.40.50.800">
    <property type="entry name" value="Anticodon-binding domain"/>
    <property type="match status" value="1"/>
</dbReference>
<dbReference type="PANTHER" id="PTHR42753:SF2">
    <property type="entry name" value="PROLINE--TRNA LIGASE"/>
    <property type="match status" value="1"/>
</dbReference>
<comment type="subunit">
    <text evidence="2 10">Homodimer.</text>
</comment>
<dbReference type="InterPro" id="IPR002314">
    <property type="entry name" value="aa-tRNA-synt_IIb"/>
</dbReference>
<comment type="similarity">
    <text evidence="10">Belongs to the class-II aminoacyl-tRNA synthetase family. ProS type 1 subfamily.</text>
</comment>
<keyword evidence="5 10" id="KW-0547">Nucleotide-binding</keyword>
<keyword evidence="13" id="KW-1185">Reference proteome</keyword>
<comment type="function">
    <text evidence="10">Catalyzes the attachment of proline to tRNA(Pro) in a two-step reaction: proline is first activated by ATP to form Pro-AMP and then transferred to the acceptor end of tRNA(Pro). As ProRS can inadvertently accommodate and process non-cognate amino acids such as alanine and cysteine, to avoid such errors it has two additional distinct editing activities against alanine. One activity is designated as 'pretransfer' editing and involves the tRNA(Pro)-independent hydrolysis of activated Ala-AMP. The other activity is designated 'posttransfer' editing and involves deacylation of mischarged Ala-tRNA(Pro). The misacylated Cys-tRNA(Pro) is not edited by ProRS.</text>
</comment>